<dbReference type="InterPro" id="IPR001638">
    <property type="entry name" value="Solute-binding_3/MltF_N"/>
</dbReference>
<sequence length="270" mass="29636">MPLTPRAACARLPGFRALVRLLGTAVAGLAVLAAQAAPAPRRLFLTEPFPPYTYERAGKPAGPMVDVLDKACEQLGWRCEIRVMPWRRALALAEQGEADGLFTVVDAPERRKYFALSPAVLQARYTVFGRQGESLQYKGPASLEGRTVAAYGPSGTSMMLEELAQGLQIQTLIERDNLTVLRMLHAGRYGPLGLVLMNEAVALWLTAQNDMPPLQAVGTVKQFGYHFGLSRQRLSVADQQRFQRSLQQLCRSGRMAELLQPYALPAAPCN</sequence>
<feature type="domain" description="Solute-binding protein family 3/N-terminal" evidence="2">
    <location>
        <begin position="41"/>
        <end position="266"/>
    </location>
</feature>
<dbReference type="Proteomes" id="UP001462640">
    <property type="component" value="Unassembled WGS sequence"/>
</dbReference>
<dbReference type="PANTHER" id="PTHR35936:SF25">
    <property type="entry name" value="ABC TRANSPORTER SUBSTRATE-BINDING PROTEIN"/>
    <property type="match status" value="1"/>
</dbReference>
<keyword evidence="1" id="KW-0732">Signal</keyword>
<dbReference type="Pfam" id="PF00497">
    <property type="entry name" value="SBP_bac_3"/>
    <property type="match status" value="1"/>
</dbReference>
<name>A0ABV0GBA1_9BURK</name>
<keyword evidence="4" id="KW-1185">Reference proteome</keyword>
<evidence type="ECO:0000313" key="4">
    <source>
        <dbReference type="Proteomes" id="UP001462640"/>
    </source>
</evidence>
<gene>
    <name evidence="3" type="ORF">ABDJ40_06100</name>
</gene>
<evidence type="ECO:0000256" key="1">
    <source>
        <dbReference type="ARBA" id="ARBA00022729"/>
    </source>
</evidence>
<evidence type="ECO:0000313" key="3">
    <source>
        <dbReference type="EMBL" id="MEO3712339.1"/>
    </source>
</evidence>
<dbReference type="RefSeq" id="WP_347607541.1">
    <property type="nucleotide sequence ID" value="NZ_JBDPZC010000002.1"/>
</dbReference>
<evidence type="ECO:0000259" key="2">
    <source>
        <dbReference type="SMART" id="SM00062"/>
    </source>
</evidence>
<dbReference type="SMART" id="SM00062">
    <property type="entry name" value="PBPb"/>
    <property type="match status" value="1"/>
</dbReference>
<reference evidence="3 4" key="1">
    <citation type="submission" date="2024-05" db="EMBL/GenBank/DDBJ databases">
        <title>Roseateles sp. 2.12 16S ribosomal RNA gene Genome sequencing and assembly.</title>
        <authorList>
            <person name="Woo H."/>
        </authorList>
    </citation>
    <scope>NUCLEOTIDE SEQUENCE [LARGE SCALE GENOMIC DNA]</scope>
    <source>
        <strain evidence="3 4">2.12</strain>
    </source>
</reference>
<comment type="caution">
    <text evidence="3">The sequence shown here is derived from an EMBL/GenBank/DDBJ whole genome shotgun (WGS) entry which is preliminary data.</text>
</comment>
<dbReference type="Gene3D" id="3.40.190.10">
    <property type="entry name" value="Periplasmic binding protein-like II"/>
    <property type="match status" value="2"/>
</dbReference>
<accession>A0ABV0GBA1</accession>
<protein>
    <submittedName>
        <fullName evidence="3">Transporter substrate-binding domain-containing protein</fullName>
    </submittedName>
</protein>
<dbReference type="EMBL" id="JBDPZC010000002">
    <property type="protein sequence ID" value="MEO3712339.1"/>
    <property type="molecule type" value="Genomic_DNA"/>
</dbReference>
<dbReference type="SUPFAM" id="SSF53850">
    <property type="entry name" value="Periplasmic binding protein-like II"/>
    <property type="match status" value="1"/>
</dbReference>
<dbReference type="PANTHER" id="PTHR35936">
    <property type="entry name" value="MEMBRANE-BOUND LYTIC MUREIN TRANSGLYCOSYLASE F"/>
    <property type="match status" value="1"/>
</dbReference>
<proteinExistence type="predicted"/>
<organism evidence="3 4">
    <name type="scientific">Roseateles flavus</name>
    <dbReference type="NCBI Taxonomy" id="3149041"/>
    <lineage>
        <taxon>Bacteria</taxon>
        <taxon>Pseudomonadati</taxon>
        <taxon>Pseudomonadota</taxon>
        <taxon>Betaproteobacteria</taxon>
        <taxon>Burkholderiales</taxon>
        <taxon>Sphaerotilaceae</taxon>
        <taxon>Roseateles</taxon>
    </lineage>
</organism>